<dbReference type="SUPFAM" id="SSF50447">
    <property type="entry name" value="Translation proteins"/>
    <property type="match status" value="1"/>
</dbReference>
<dbReference type="EC" id="3.6.5.-" evidence="2"/>
<name>A0A2S7U0R4_9BACT</name>
<dbReference type="CDD" id="cd03710">
    <property type="entry name" value="BipA_TypA_C"/>
    <property type="match status" value="1"/>
</dbReference>
<comment type="subcellular location">
    <subcellularLocation>
        <location evidence="2">Cytoplasm</location>
    </subcellularLocation>
    <text evidence="2">Binds to ribosomes.</text>
</comment>
<dbReference type="GO" id="GO:0000027">
    <property type="term" value="P:ribosomal large subunit assembly"/>
    <property type="evidence" value="ECO:0007669"/>
    <property type="project" value="UniProtKB-UniRule"/>
</dbReference>
<dbReference type="InterPro" id="IPR042116">
    <property type="entry name" value="TypA/BipA_C"/>
</dbReference>
<dbReference type="PROSITE" id="PS00301">
    <property type="entry name" value="G_TR_1"/>
    <property type="match status" value="1"/>
</dbReference>
<dbReference type="SUPFAM" id="SSF52540">
    <property type="entry name" value="P-loop containing nucleoside triphosphate hydrolases"/>
    <property type="match status" value="1"/>
</dbReference>
<dbReference type="GO" id="GO:0005525">
    <property type="term" value="F:GTP binding"/>
    <property type="evidence" value="ECO:0007669"/>
    <property type="project" value="UniProtKB-UniRule"/>
</dbReference>
<dbReference type="InterPro" id="IPR000640">
    <property type="entry name" value="EFG_V-like"/>
</dbReference>
<dbReference type="Pfam" id="PF21018">
    <property type="entry name" value="BipA_C"/>
    <property type="match status" value="1"/>
</dbReference>
<reference evidence="4 5" key="1">
    <citation type="submission" date="2016-12" db="EMBL/GenBank/DDBJ databases">
        <title>Study of bacterial adaptation to deep sea.</title>
        <authorList>
            <person name="Song J."/>
            <person name="Yoshizawa S."/>
            <person name="Kogure K."/>
        </authorList>
    </citation>
    <scope>NUCLEOTIDE SEQUENCE [LARGE SCALE GENOMIC DNA]</scope>
    <source>
        <strain evidence="4 5">SAORIC-165</strain>
    </source>
</reference>
<dbReference type="GO" id="GO:0043022">
    <property type="term" value="F:ribosome binding"/>
    <property type="evidence" value="ECO:0007669"/>
    <property type="project" value="UniProtKB-UniRule"/>
</dbReference>
<keyword evidence="1 2" id="KW-0342">GTP-binding</keyword>
<comment type="catalytic activity">
    <reaction evidence="2">
        <text>GTP + H2O = GDP + phosphate + H(+)</text>
        <dbReference type="Rhea" id="RHEA:19669"/>
        <dbReference type="ChEBI" id="CHEBI:15377"/>
        <dbReference type="ChEBI" id="CHEBI:15378"/>
        <dbReference type="ChEBI" id="CHEBI:37565"/>
        <dbReference type="ChEBI" id="CHEBI:43474"/>
        <dbReference type="ChEBI" id="CHEBI:58189"/>
    </reaction>
</comment>
<dbReference type="PANTHER" id="PTHR42908:SF8">
    <property type="entry name" value="TR-TYPE G DOMAIN-CONTAINING PROTEIN"/>
    <property type="match status" value="1"/>
</dbReference>
<dbReference type="InterPro" id="IPR047042">
    <property type="entry name" value="BipA_II"/>
</dbReference>
<evidence type="ECO:0000256" key="2">
    <source>
        <dbReference type="HAMAP-Rule" id="MF_00849"/>
    </source>
</evidence>
<feature type="binding site" evidence="2">
    <location>
        <begin position="129"/>
        <end position="132"/>
    </location>
    <ligand>
        <name>GTP</name>
        <dbReference type="ChEBI" id="CHEBI:37565"/>
    </ligand>
</feature>
<dbReference type="InterPro" id="IPR035647">
    <property type="entry name" value="EFG_III/V"/>
</dbReference>
<dbReference type="FunFam" id="2.40.50.250:FF:000001">
    <property type="entry name" value="GTP-binding protein TypA"/>
    <property type="match status" value="1"/>
</dbReference>
<evidence type="ECO:0000313" key="5">
    <source>
        <dbReference type="Proteomes" id="UP000239907"/>
    </source>
</evidence>
<dbReference type="InterPro" id="IPR006298">
    <property type="entry name" value="BipA"/>
</dbReference>
<keyword evidence="2" id="KW-0547">Nucleotide-binding</keyword>
<dbReference type="Gene3D" id="2.40.30.10">
    <property type="entry name" value="Translation factors"/>
    <property type="match status" value="1"/>
</dbReference>
<dbReference type="SUPFAM" id="SSF54980">
    <property type="entry name" value="EF-G C-terminal domain-like"/>
    <property type="match status" value="2"/>
</dbReference>
<evidence type="ECO:0000313" key="4">
    <source>
        <dbReference type="EMBL" id="PQJ28598.1"/>
    </source>
</evidence>
<organism evidence="4 5">
    <name type="scientific">Rubritalea profundi</name>
    <dbReference type="NCBI Taxonomy" id="1658618"/>
    <lineage>
        <taxon>Bacteria</taxon>
        <taxon>Pseudomonadati</taxon>
        <taxon>Verrucomicrobiota</taxon>
        <taxon>Verrucomicrobiia</taxon>
        <taxon>Verrucomicrobiales</taxon>
        <taxon>Rubritaleaceae</taxon>
        <taxon>Rubritalea</taxon>
    </lineage>
</organism>
<comment type="subunit">
    <text evidence="2">Monomer.</text>
</comment>
<dbReference type="CDD" id="cd03691">
    <property type="entry name" value="BipA_TypA_II"/>
    <property type="match status" value="1"/>
</dbReference>
<keyword evidence="2" id="KW-0820">tRNA-binding</keyword>
<dbReference type="PANTHER" id="PTHR42908">
    <property type="entry name" value="TRANSLATION ELONGATION FACTOR-RELATED"/>
    <property type="match status" value="1"/>
</dbReference>
<comment type="function">
    <text evidence="2">A 50S ribosomal subunit assembly protein with GTPase activity, required for 50S subunit assembly at low temperatures, may also play a role in translation. Binds GTP and analogs. Binds the 70S ribosome between the 30S and 50S subunits, in a similar position as ribosome-bound EF-G; it contacts a number of ribosomal proteins, both rRNAs and the A-site tRNA.</text>
</comment>
<feature type="binding site" evidence="2">
    <location>
        <begin position="16"/>
        <end position="21"/>
    </location>
    <ligand>
        <name>GTP</name>
        <dbReference type="ChEBI" id="CHEBI:37565"/>
    </ligand>
</feature>
<dbReference type="Gene3D" id="3.40.50.300">
    <property type="entry name" value="P-loop containing nucleotide triphosphate hydrolases"/>
    <property type="match status" value="1"/>
</dbReference>
<dbReference type="Pfam" id="PF03144">
    <property type="entry name" value="GTP_EFTU_D2"/>
    <property type="match status" value="1"/>
</dbReference>
<dbReference type="InterPro" id="IPR004161">
    <property type="entry name" value="EFTu-like_2"/>
</dbReference>
<dbReference type="Pfam" id="PF00009">
    <property type="entry name" value="GTP_EFTU"/>
    <property type="match status" value="1"/>
</dbReference>
<dbReference type="Pfam" id="PF00679">
    <property type="entry name" value="EFG_C"/>
    <property type="match status" value="1"/>
</dbReference>
<protein>
    <recommendedName>
        <fullName evidence="2">Large ribosomal subunit assembly factor BipA</fullName>
        <ecNumber evidence="2">3.6.5.-</ecNumber>
    </recommendedName>
    <alternativeName>
        <fullName evidence="2">GTP-binding protein BipA</fullName>
    </alternativeName>
</protein>
<dbReference type="CDD" id="cd01891">
    <property type="entry name" value="TypA_BipA"/>
    <property type="match status" value="1"/>
</dbReference>
<dbReference type="GO" id="GO:0000049">
    <property type="term" value="F:tRNA binding"/>
    <property type="evidence" value="ECO:0007669"/>
    <property type="project" value="UniProtKB-KW"/>
</dbReference>
<keyword evidence="2" id="KW-0378">Hydrolase</keyword>
<comment type="similarity">
    <text evidence="2">Belongs to the TRAFAC class translation factor GTPase superfamily. Classic translation factor GTPase family. BipA subfamily.</text>
</comment>
<keyword evidence="2" id="KW-0690">Ribosome biogenesis</keyword>
<dbReference type="InterPro" id="IPR048876">
    <property type="entry name" value="BipA_C"/>
</dbReference>
<dbReference type="InterPro" id="IPR005225">
    <property type="entry name" value="Small_GTP-bd"/>
</dbReference>
<dbReference type="FunFam" id="3.30.70.870:FF:000003">
    <property type="entry name" value="GTP-binding protein TypA"/>
    <property type="match status" value="1"/>
</dbReference>
<dbReference type="EMBL" id="MQWA01000001">
    <property type="protein sequence ID" value="PQJ28598.1"/>
    <property type="molecule type" value="Genomic_DNA"/>
</dbReference>
<dbReference type="GO" id="GO:1990904">
    <property type="term" value="C:ribonucleoprotein complex"/>
    <property type="evidence" value="ECO:0007669"/>
    <property type="project" value="TreeGrafter"/>
</dbReference>
<dbReference type="FunFam" id="3.40.50.300:FF:000055">
    <property type="entry name" value="GTP-binding protein TypA"/>
    <property type="match status" value="1"/>
</dbReference>
<dbReference type="Gene3D" id="3.30.70.870">
    <property type="entry name" value="Elongation Factor G (Translational Gtpase), domain 3"/>
    <property type="match status" value="1"/>
</dbReference>
<dbReference type="NCBIfam" id="TIGR01394">
    <property type="entry name" value="TypA_BipA"/>
    <property type="match status" value="1"/>
</dbReference>
<accession>A0A2S7U0R4</accession>
<dbReference type="RefSeq" id="WP_105043097.1">
    <property type="nucleotide sequence ID" value="NZ_MQWA01000001.1"/>
</dbReference>
<dbReference type="InterPro" id="IPR035651">
    <property type="entry name" value="BipA_V"/>
</dbReference>
<evidence type="ECO:0000256" key="1">
    <source>
        <dbReference type="ARBA" id="ARBA00023134"/>
    </source>
</evidence>
<dbReference type="OrthoDB" id="9804431at2"/>
<dbReference type="InterPro" id="IPR009000">
    <property type="entry name" value="Transl_B-barrel_sf"/>
</dbReference>
<gene>
    <name evidence="2" type="primary">bipA</name>
    <name evidence="4" type="ORF">BSZ32_08845</name>
</gene>
<dbReference type="NCBIfam" id="TIGR00231">
    <property type="entry name" value="small_GTP"/>
    <property type="match status" value="1"/>
</dbReference>
<dbReference type="GO" id="GO:0019843">
    <property type="term" value="F:rRNA binding"/>
    <property type="evidence" value="ECO:0007669"/>
    <property type="project" value="UniProtKB-KW"/>
</dbReference>
<evidence type="ECO:0000259" key="3">
    <source>
        <dbReference type="PROSITE" id="PS51722"/>
    </source>
</evidence>
<dbReference type="PRINTS" id="PR00315">
    <property type="entry name" value="ELONGATNFCT"/>
</dbReference>
<dbReference type="InterPro" id="IPR047041">
    <property type="entry name" value="BipA_GTP-bd_dom"/>
</dbReference>
<dbReference type="InterPro" id="IPR027417">
    <property type="entry name" value="P-loop_NTPase"/>
</dbReference>
<keyword evidence="2" id="KW-0694">RNA-binding</keyword>
<dbReference type="AlphaFoldDB" id="A0A2S7U0R4"/>
<comment type="caution">
    <text evidence="4">The sequence shown here is derived from an EMBL/GenBank/DDBJ whole genome shotgun (WGS) entry which is preliminary data.</text>
</comment>
<proteinExistence type="inferred from homology"/>
<dbReference type="Gene3D" id="3.30.70.240">
    <property type="match status" value="1"/>
</dbReference>
<dbReference type="PROSITE" id="PS51722">
    <property type="entry name" value="G_TR_2"/>
    <property type="match status" value="1"/>
</dbReference>
<keyword evidence="5" id="KW-1185">Reference proteome</keyword>
<dbReference type="InterPro" id="IPR000795">
    <property type="entry name" value="T_Tr_GTP-bd_dom"/>
</dbReference>
<dbReference type="GO" id="GO:0003924">
    <property type="term" value="F:GTPase activity"/>
    <property type="evidence" value="ECO:0007669"/>
    <property type="project" value="UniProtKB-UniRule"/>
</dbReference>
<dbReference type="InterPro" id="IPR031157">
    <property type="entry name" value="G_TR_CS"/>
</dbReference>
<keyword evidence="2" id="KW-0699">rRNA-binding</keyword>
<dbReference type="Proteomes" id="UP000239907">
    <property type="component" value="Unassembled WGS sequence"/>
</dbReference>
<dbReference type="HAMAP" id="MF_00849">
    <property type="entry name" value="BipA"/>
    <property type="match status" value="1"/>
</dbReference>
<dbReference type="GO" id="GO:0005829">
    <property type="term" value="C:cytosol"/>
    <property type="evidence" value="ECO:0007669"/>
    <property type="project" value="TreeGrafter"/>
</dbReference>
<dbReference type="Gene3D" id="2.40.50.250">
    <property type="entry name" value="bipa protein"/>
    <property type="match status" value="1"/>
</dbReference>
<dbReference type="SMART" id="SM00838">
    <property type="entry name" value="EFG_C"/>
    <property type="match status" value="1"/>
</dbReference>
<feature type="domain" description="Tr-type G" evidence="3">
    <location>
        <begin position="4"/>
        <end position="200"/>
    </location>
</feature>
<sequence length="611" mass="67378">MTTDKIRNIAIIAHVDHGKTTLVDKLLEAGGAYAEHQQVTERAMDSMDLEKEKGITIKSKNTSIHWNDHTINIIDTPGHADFGGEVERVMKMVDGVFLVVDAYEGPQAQTRFVLKKALAEGLSPIVVVNKVDRDFARPSEVRDMVLELFLDLEATEEQFEAPFFYGSAKNGFFVGNLEEDEHKDMTPLLQGIIDSVPAPIANAEEPFRMLVSNIDWDNYVGRVALGKVNSGTAKKGDNIWLLRKDGTKQRSKITRVFEYGANASEESAVASAGNIVGISGFEDIDIGETLALTENTEPLPFIDIDPPTITMQFSINNGPFNGRDGKHVTSRAIRERLDREIKTNISIEVSDAEHAGVFNVAARGAMQIAVLVETMRREGFELLVSRPSVITKRVDDKLMEPFETLYVECPDDALGGVMKSLATRKGRVENMGTNAHGATLEATISTRGIIGFEFELLNLSSGHGIMSHLFKEYAPHCGEIVTRKTGALISMATGTAMNYSLIPITERGKLFIEAGEEVYEGQIIGENPRLVDLSVNPVKEKALTNHRSAGKDNTVTLPPPLAMGLERAIEYINADELVEATPNFLRIRKRVLCPNERKRSERQSKSVEANV</sequence>
<keyword evidence="2" id="KW-0963">Cytoplasm</keyword>